<dbReference type="Proteomes" id="UP001155483">
    <property type="component" value="Unassembled WGS sequence"/>
</dbReference>
<organism evidence="1 2">
    <name type="scientific">Paraflavisolibacter caeni</name>
    <dbReference type="NCBI Taxonomy" id="2982496"/>
    <lineage>
        <taxon>Bacteria</taxon>
        <taxon>Pseudomonadati</taxon>
        <taxon>Bacteroidota</taxon>
        <taxon>Chitinophagia</taxon>
        <taxon>Chitinophagales</taxon>
        <taxon>Chitinophagaceae</taxon>
        <taxon>Paraflavisolibacter</taxon>
    </lineage>
</organism>
<evidence type="ECO:0000313" key="2">
    <source>
        <dbReference type="Proteomes" id="UP001155483"/>
    </source>
</evidence>
<proteinExistence type="predicted"/>
<dbReference type="EMBL" id="JAOTIF010000005">
    <property type="protein sequence ID" value="MCU7549318.1"/>
    <property type="molecule type" value="Genomic_DNA"/>
</dbReference>
<protein>
    <submittedName>
        <fullName evidence="1">Uncharacterized protein</fullName>
    </submittedName>
</protein>
<dbReference type="RefSeq" id="WP_279296759.1">
    <property type="nucleotide sequence ID" value="NZ_JAOTIF010000005.1"/>
</dbReference>
<reference evidence="1" key="1">
    <citation type="submission" date="2022-09" db="EMBL/GenBank/DDBJ databases">
        <authorList>
            <person name="Yuan C."/>
            <person name="Ke Z."/>
        </authorList>
    </citation>
    <scope>NUCLEOTIDE SEQUENCE</scope>
    <source>
        <strain evidence="1">LB-8</strain>
    </source>
</reference>
<keyword evidence="2" id="KW-1185">Reference proteome</keyword>
<name>A0A9X2XX47_9BACT</name>
<accession>A0A9X2XX47</accession>
<sequence length="68" mass="8030">MNEHDLVTIDPSILEDPSTKSNHHLFKRIIAQKERGTIQHLDIEKSKELKAKLYWVKFYVAAIRIDEK</sequence>
<gene>
    <name evidence="1" type="ORF">OCK74_09340</name>
</gene>
<comment type="caution">
    <text evidence="1">The sequence shown here is derived from an EMBL/GenBank/DDBJ whole genome shotgun (WGS) entry which is preliminary data.</text>
</comment>
<dbReference type="AlphaFoldDB" id="A0A9X2XX47"/>
<reference evidence="1" key="2">
    <citation type="submission" date="2023-04" db="EMBL/GenBank/DDBJ databases">
        <title>Paracnuella aquatica gen. nov., sp. nov., a member of the family Chitinophagaceae isolated from a hot spring.</title>
        <authorList>
            <person name="Wang C."/>
        </authorList>
    </citation>
    <scope>NUCLEOTIDE SEQUENCE</scope>
    <source>
        <strain evidence="1">LB-8</strain>
    </source>
</reference>
<evidence type="ECO:0000313" key="1">
    <source>
        <dbReference type="EMBL" id="MCU7549318.1"/>
    </source>
</evidence>